<evidence type="ECO:0000313" key="2">
    <source>
        <dbReference type="Proteomes" id="UP001500742"/>
    </source>
</evidence>
<keyword evidence="2" id="KW-1185">Reference proteome</keyword>
<protein>
    <submittedName>
        <fullName evidence="1">Uncharacterized protein</fullName>
    </submittedName>
</protein>
<dbReference type="Proteomes" id="UP001500742">
    <property type="component" value="Unassembled WGS sequence"/>
</dbReference>
<evidence type="ECO:0000313" key="1">
    <source>
        <dbReference type="EMBL" id="GAA3974006.1"/>
    </source>
</evidence>
<accession>A0ABP7PZH4</accession>
<dbReference type="EMBL" id="BAAAZC010000019">
    <property type="protein sequence ID" value="GAA3974006.1"/>
    <property type="molecule type" value="Genomic_DNA"/>
</dbReference>
<organism evidence="1 2">
    <name type="scientific">Mucilaginibacter dorajii</name>
    <dbReference type="NCBI Taxonomy" id="692994"/>
    <lineage>
        <taxon>Bacteria</taxon>
        <taxon>Pseudomonadati</taxon>
        <taxon>Bacteroidota</taxon>
        <taxon>Sphingobacteriia</taxon>
        <taxon>Sphingobacteriales</taxon>
        <taxon>Sphingobacteriaceae</taxon>
        <taxon>Mucilaginibacter</taxon>
    </lineage>
</organism>
<reference evidence="2" key="1">
    <citation type="journal article" date="2019" name="Int. J. Syst. Evol. Microbiol.">
        <title>The Global Catalogue of Microorganisms (GCM) 10K type strain sequencing project: providing services to taxonomists for standard genome sequencing and annotation.</title>
        <authorList>
            <consortium name="The Broad Institute Genomics Platform"/>
            <consortium name="The Broad Institute Genome Sequencing Center for Infectious Disease"/>
            <person name="Wu L."/>
            <person name="Ma J."/>
        </authorList>
    </citation>
    <scope>NUCLEOTIDE SEQUENCE [LARGE SCALE GENOMIC DNA]</scope>
    <source>
        <strain evidence="2">JCM 16601</strain>
    </source>
</reference>
<name>A0ABP7PZH4_9SPHI</name>
<sequence length="261" mass="28984">MLPVFIVLLLFACKHRDNHVPGKAHVDTIKIIKEAMADTSKHVDFLATGIFHEQIDSAQFKHKWKGIFYNKKGYYLADTKVSVAAVRDTMAGEDSTQATASFIKTDIHDQNVLLISGNLGLVNGAVKYLDLKKDQLLPGEQLKLNYNGKQFILYATGKVIPTDSTKGIDLQNIYDIKNYNLFIKGNAKEHYFDQLLVHINSFESGFCTRIEFAGDIDGDQIPDFIINTSSYGIGGVPTLYLSKMAGPKRLLVEVGGYSTAD</sequence>
<gene>
    <name evidence="1" type="ORF">GCM10022210_25330</name>
</gene>
<comment type="caution">
    <text evidence="1">The sequence shown here is derived from an EMBL/GenBank/DDBJ whole genome shotgun (WGS) entry which is preliminary data.</text>
</comment>
<proteinExistence type="predicted"/>